<evidence type="ECO:0000313" key="3">
    <source>
        <dbReference type="Proteomes" id="UP001412067"/>
    </source>
</evidence>
<evidence type="ECO:0000313" key="2">
    <source>
        <dbReference type="EMBL" id="KAK8961130.1"/>
    </source>
</evidence>
<protein>
    <submittedName>
        <fullName evidence="2">Uncharacterized protein</fullName>
    </submittedName>
</protein>
<comment type="caution">
    <text evidence="2">The sequence shown here is derived from an EMBL/GenBank/DDBJ whole genome shotgun (WGS) entry which is preliminary data.</text>
</comment>
<name>A0ABR2MC16_9ASPA</name>
<accession>A0ABR2MC16</accession>
<gene>
    <name evidence="2" type="ORF">KSP40_PGU008578</name>
</gene>
<proteinExistence type="predicted"/>
<dbReference type="EMBL" id="JBBWWR010000010">
    <property type="protein sequence ID" value="KAK8961130.1"/>
    <property type="molecule type" value="Genomic_DNA"/>
</dbReference>
<feature type="region of interest" description="Disordered" evidence="1">
    <location>
        <begin position="156"/>
        <end position="196"/>
    </location>
</feature>
<sequence>MAASASPGEQHISVPWHLPKLTLGLDLEVTLGDGNKLHDGDGRGVAEVEDTKLGWPVLCSAEAGAFLCRVQEQNTREDEAPPTSSNDRSSSPAEIGNEEEGSGEEERLFQNSVKTDLERTRAVKSTLEDLREAGVIRKEFANDSYEELFPADAMLDRSGDGESIPSRGRTLANSSGKRPKFDGGFGGEKEAEDSGDNETTCCCWSVQLKWRALAANAPSSVAHNVVPGYSLPRYPSSTHSRTRVCTVDASLFLGKFFGDRSGKSLGQSRRTPADFPQILWGELRRVLHFTVDVVFKQLFLSARSQSPAAFQAHFSLKERLRRSIVAVGALMAENSPEKAGIKATIIAAAGSVFRGKTSQIASLLAQPSDLLALGDPLPLTAENSSEAAAGTHSKPLRFV</sequence>
<evidence type="ECO:0000256" key="1">
    <source>
        <dbReference type="SAM" id="MobiDB-lite"/>
    </source>
</evidence>
<reference evidence="2 3" key="1">
    <citation type="journal article" date="2022" name="Nat. Plants">
        <title>Genomes of leafy and leafless Platanthera orchids illuminate the evolution of mycoheterotrophy.</title>
        <authorList>
            <person name="Li M.H."/>
            <person name="Liu K.W."/>
            <person name="Li Z."/>
            <person name="Lu H.C."/>
            <person name="Ye Q.L."/>
            <person name="Zhang D."/>
            <person name="Wang J.Y."/>
            <person name="Li Y.F."/>
            <person name="Zhong Z.M."/>
            <person name="Liu X."/>
            <person name="Yu X."/>
            <person name="Liu D.K."/>
            <person name="Tu X.D."/>
            <person name="Liu B."/>
            <person name="Hao Y."/>
            <person name="Liao X.Y."/>
            <person name="Jiang Y.T."/>
            <person name="Sun W.H."/>
            <person name="Chen J."/>
            <person name="Chen Y.Q."/>
            <person name="Ai Y."/>
            <person name="Zhai J.W."/>
            <person name="Wu S.S."/>
            <person name="Zhou Z."/>
            <person name="Hsiao Y.Y."/>
            <person name="Wu W.L."/>
            <person name="Chen Y.Y."/>
            <person name="Lin Y.F."/>
            <person name="Hsu J.L."/>
            <person name="Li C.Y."/>
            <person name="Wang Z.W."/>
            <person name="Zhao X."/>
            <person name="Zhong W.Y."/>
            <person name="Ma X.K."/>
            <person name="Ma L."/>
            <person name="Huang J."/>
            <person name="Chen G.Z."/>
            <person name="Huang M.Z."/>
            <person name="Huang L."/>
            <person name="Peng D.H."/>
            <person name="Luo Y.B."/>
            <person name="Zou S.Q."/>
            <person name="Chen S.P."/>
            <person name="Lan S."/>
            <person name="Tsai W.C."/>
            <person name="Van de Peer Y."/>
            <person name="Liu Z.J."/>
        </authorList>
    </citation>
    <scope>NUCLEOTIDE SEQUENCE [LARGE SCALE GENOMIC DNA]</scope>
    <source>
        <strain evidence="2">Lor288</strain>
    </source>
</reference>
<keyword evidence="3" id="KW-1185">Reference proteome</keyword>
<feature type="compositionally biased region" description="Polar residues" evidence="1">
    <location>
        <begin position="82"/>
        <end position="92"/>
    </location>
</feature>
<feature type="region of interest" description="Disordered" evidence="1">
    <location>
        <begin position="73"/>
        <end position="113"/>
    </location>
</feature>
<dbReference type="Proteomes" id="UP001412067">
    <property type="component" value="Unassembled WGS sequence"/>
</dbReference>
<organism evidence="2 3">
    <name type="scientific">Platanthera guangdongensis</name>
    <dbReference type="NCBI Taxonomy" id="2320717"/>
    <lineage>
        <taxon>Eukaryota</taxon>
        <taxon>Viridiplantae</taxon>
        <taxon>Streptophyta</taxon>
        <taxon>Embryophyta</taxon>
        <taxon>Tracheophyta</taxon>
        <taxon>Spermatophyta</taxon>
        <taxon>Magnoliopsida</taxon>
        <taxon>Liliopsida</taxon>
        <taxon>Asparagales</taxon>
        <taxon>Orchidaceae</taxon>
        <taxon>Orchidoideae</taxon>
        <taxon>Orchideae</taxon>
        <taxon>Orchidinae</taxon>
        <taxon>Platanthera</taxon>
    </lineage>
</organism>